<dbReference type="EMBL" id="CAJGYO010000004">
    <property type="protein sequence ID" value="CAD6225271.1"/>
    <property type="molecule type" value="Genomic_DNA"/>
</dbReference>
<comment type="caution">
    <text evidence="2">The sequence shown here is derived from an EMBL/GenBank/DDBJ whole genome shotgun (WGS) entry which is preliminary data.</text>
</comment>
<reference evidence="2" key="1">
    <citation type="submission" date="2020-10" db="EMBL/GenBank/DDBJ databases">
        <authorList>
            <person name="Han B."/>
            <person name="Lu T."/>
            <person name="Zhao Q."/>
            <person name="Huang X."/>
            <person name="Zhao Y."/>
        </authorList>
    </citation>
    <scope>NUCLEOTIDE SEQUENCE</scope>
</reference>
<evidence type="ECO:0000313" key="2">
    <source>
        <dbReference type="EMBL" id="CAD6225271.1"/>
    </source>
</evidence>
<evidence type="ECO:0000313" key="3">
    <source>
        <dbReference type="Proteomes" id="UP000604825"/>
    </source>
</evidence>
<organism evidence="2 3">
    <name type="scientific">Miscanthus lutarioriparius</name>
    <dbReference type="NCBI Taxonomy" id="422564"/>
    <lineage>
        <taxon>Eukaryota</taxon>
        <taxon>Viridiplantae</taxon>
        <taxon>Streptophyta</taxon>
        <taxon>Embryophyta</taxon>
        <taxon>Tracheophyta</taxon>
        <taxon>Spermatophyta</taxon>
        <taxon>Magnoliopsida</taxon>
        <taxon>Liliopsida</taxon>
        <taxon>Poales</taxon>
        <taxon>Poaceae</taxon>
        <taxon>PACMAD clade</taxon>
        <taxon>Panicoideae</taxon>
        <taxon>Andropogonodae</taxon>
        <taxon>Andropogoneae</taxon>
        <taxon>Saccharinae</taxon>
        <taxon>Miscanthus</taxon>
    </lineage>
</organism>
<sequence>MERSSWEQRGRRGWGCGAAGVGAREPPSIRLLGPRLSLHGGLRRPLASDREEEGVRRARMRYSPSLPRQRQVRVLLLLGGPVEMAMIIDLFRGLQGEGEGEVGAGGADGGWRATSCARTQDGGGGRRQVGMVTGLRDREGRPNPPLDARVKVN</sequence>
<gene>
    <name evidence="2" type="ORF">NCGR_LOCUS17395</name>
</gene>
<dbReference type="Proteomes" id="UP000604825">
    <property type="component" value="Unassembled WGS sequence"/>
</dbReference>
<feature type="region of interest" description="Disordered" evidence="1">
    <location>
        <begin position="116"/>
        <end position="153"/>
    </location>
</feature>
<evidence type="ECO:0000256" key="1">
    <source>
        <dbReference type="SAM" id="MobiDB-lite"/>
    </source>
</evidence>
<keyword evidence="3" id="KW-1185">Reference proteome</keyword>
<protein>
    <submittedName>
        <fullName evidence="2">Uncharacterized protein</fullName>
    </submittedName>
</protein>
<accession>A0A811NDE6</accession>
<name>A0A811NDE6_9POAL</name>
<dbReference type="AlphaFoldDB" id="A0A811NDE6"/>
<proteinExistence type="predicted"/>